<dbReference type="RefSeq" id="YP_010796572.1">
    <property type="nucleotide sequence ID" value="NC_076031.1"/>
</dbReference>
<keyword evidence="1" id="KW-0472">Membrane</keyword>
<dbReference type="EMBL" id="MH124167">
    <property type="protein sequence ID" value="AXU41560.1"/>
    <property type="molecule type" value="Genomic_DNA"/>
</dbReference>
<sequence>MHNTILLILLAVIVIILITFIVLLSYVEPKEQHVVQRFDNTSVPYISPPTTIVIEGNQYQCHRQLTPCTSHMDCDLCREGLANCQFFDEPATIVMHDDEGNQREEHIEAGQSFCLALNRQRARSCNPNTGVWLLTENEMGFSLLCNCITPGIVTQVNMYEDCVIPVGCYPNGRIVDINSRPIRCQCDEGYVSEYNYETETPYCRPLRFRDMIDNPAYVPKPPCPLGYIPVTHPALPRHYRQHLNTFDACVIDPCTVDPISGERNLMNSLRIDFNVVERVYCHCTSSMWSFPIYTESRTMLTDSENMNAYQMTNLCISPFTNFNVHFEYRRFWGRLAHELSDDDIVATVRPSDVHERYRTAIYPYLENHPDYQFPQQSHIFKFSIAYSVEYETHGHLTINQMYNLIERSLSSGAGCFIPGDGRCVRNHNSPCIRYHKRIVVESTENATNSLCIFTRRDNRKILCWHLAISPQYSGGFFPIAFRVNGWFYMFPTRNDMTVLRVVRARLVAENTEDLAQLMDTYPDYSLN</sequence>
<feature type="transmembrane region" description="Helical" evidence="1">
    <location>
        <begin position="6"/>
        <end position="27"/>
    </location>
</feature>
<reference evidence="2 3" key="1">
    <citation type="submission" date="2018-03" db="EMBL/GenBank/DDBJ databases">
        <title>Complete genome sequence of a second alphabaculovirus from the true armyworm, Mythimna unipuncta.</title>
        <authorList>
            <person name="Harrison R.L."/>
            <person name="Mowery J.D."/>
            <person name="Bauchan G.R."/>
            <person name="Theilmann D.A."/>
            <person name="Erlandson M.A."/>
        </authorList>
    </citation>
    <scope>NUCLEOTIDE SEQUENCE [LARGE SCALE GENOMIC DNA]</scope>
    <source>
        <strain evidence="2 3">KY310</strain>
    </source>
</reference>
<dbReference type="Proteomes" id="UP000501969">
    <property type="component" value="Segment"/>
</dbReference>
<dbReference type="Pfam" id="PF05092">
    <property type="entry name" value="PIF"/>
    <property type="match status" value="1"/>
</dbReference>
<evidence type="ECO:0000256" key="1">
    <source>
        <dbReference type="SAM" id="Phobius"/>
    </source>
</evidence>
<dbReference type="KEGG" id="vg:80534067"/>
<dbReference type="GeneID" id="80534067"/>
<evidence type="ECO:0000313" key="2">
    <source>
        <dbReference type="EMBL" id="AXU41560.1"/>
    </source>
</evidence>
<protein>
    <submittedName>
        <fullName evidence="2">PIF-1</fullName>
    </submittedName>
</protein>
<proteinExistence type="predicted"/>
<organism evidence="2 3">
    <name type="scientific">Mythimna unipuncta nucleopolyhedrovirus</name>
    <dbReference type="NCBI Taxonomy" id="447897"/>
    <lineage>
        <taxon>Viruses</taxon>
        <taxon>Viruses incertae sedis</taxon>
        <taxon>Naldaviricetes</taxon>
        <taxon>Lefavirales</taxon>
        <taxon>Baculoviridae</taxon>
        <taxon>Alphabaculovirus</taxon>
    </lineage>
</organism>
<dbReference type="InterPro" id="IPR007784">
    <property type="entry name" value="PIR"/>
</dbReference>
<keyword evidence="3" id="KW-1185">Reference proteome</keyword>
<accession>A0A346TPQ0</accession>
<keyword evidence="1" id="KW-0812">Transmembrane</keyword>
<evidence type="ECO:0000313" key="3">
    <source>
        <dbReference type="Proteomes" id="UP000501969"/>
    </source>
</evidence>
<keyword evidence="1" id="KW-1133">Transmembrane helix</keyword>
<name>A0A346TPQ0_9ABAC</name>